<keyword evidence="8" id="KW-1185">Reference proteome</keyword>
<feature type="domain" description="Fungal lipase-type" evidence="6">
    <location>
        <begin position="512"/>
        <end position="674"/>
    </location>
</feature>
<dbReference type="Proteomes" id="UP000824120">
    <property type="component" value="Chromosome 2"/>
</dbReference>
<dbReference type="AlphaFoldDB" id="A0A9J6AEQ4"/>
<dbReference type="Pfam" id="PF01764">
    <property type="entry name" value="Lipase_3"/>
    <property type="match status" value="2"/>
</dbReference>
<evidence type="ECO:0000256" key="3">
    <source>
        <dbReference type="ARBA" id="ARBA00022963"/>
    </source>
</evidence>
<gene>
    <name evidence="7" type="ORF">H5410_007657</name>
</gene>
<dbReference type="GO" id="GO:0005737">
    <property type="term" value="C:cytoplasm"/>
    <property type="evidence" value="ECO:0007669"/>
    <property type="project" value="UniProtKB-ARBA"/>
</dbReference>
<evidence type="ECO:0000256" key="1">
    <source>
        <dbReference type="ARBA" id="ARBA00010701"/>
    </source>
</evidence>
<evidence type="ECO:0000256" key="4">
    <source>
        <dbReference type="ARBA" id="ARBA00023098"/>
    </source>
</evidence>
<protein>
    <recommendedName>
        <fullName evidence="5">Phospholipase A1</fullName>
        <ecNumber evidence="5">3.1.1.-</ecNumber>
    </recommendedName>
</protein>
<comment type="function">
    <text evidence="5">Acylhydrolase that catalyzes the hydrolysis of phospholipids at the sn-1 position.</text>
</comment>
<comment type="caution">
    <text evidence="7">The sequence shown here is derived from an EMBL/GenBank/DDBJ whole genome shotgun (WGS) entry which is preliminary data.</text>
</comment>
<dbReference type="EMBL" id="JACXVP010000002">
    <property type="protein sequence ID" value="KAG5622439.1"/>
    <property type="molecule type" value="Genomic_DNA"/>
</dbReference>
<dbReference type="OrthoDB" id="438440at2759"/>
<evidence type="ECO:0000313" key="7">
    <source>
        <dbReference type="EMBL" id="KAG5622439.1"/>
    </source>
</evidence>
<feature type="domain" description="Fungal lipase-type" evidence="6">
    <location>
        <begin position="194"/>
        <end position="263"/>
    </location>
</feature>
<evidence type="ECO:0000256" key="2">
    <source>
        <dbReference type="ARBA" id="ARBA00022801"/>
    </source>
</evidence>
<dbReference type="InterPro" id="IPR029058">
    <property type="entry name" value="AB_hydrolase_fold"/>
</dbReference>
<evidence type="ECO:0000313" key="8">
    <source>
        <dbReference type="Proteomes" id="UP000824120"/>
    </source>
</evidence>
<dbReference type="GO" id="GO:0016042">
    <property type="term" value="P:lipid catabolic process"/>
    <property type="evidence" value="ECO:0007669"/>
    <property type="project" value="UniProtKB-UniRule"/>
</dbReference>
<evidence type="ECO:0000259" key="6">
    <source>
        <dbReference type="Pfam" id="PF01764"/>
    </source>
</evidence>
<proteinExistence type="inferred from homology"/>
<accession>A0A9J6AEQ4</accession>
<dbReference type="SUPFAM" id="SSF53474">
    <property type="entry name" value="alpha/beta-Hydrolases"/>
    <property type="match status" value="2"/>
</dbReference>
<comment type="similarity">
    <text evidence="1 5">Belongs to the AB hydrolase superfamily. Lipase family.</text>
</comment>
<dbReference type="PANTHER" id="PTHR31828">
    <property type="entry name" value="PHOSPHOLIPASE A1-IIGAMMA"/>
    <property type="match status" value="1"/>
</dbReference>
<keyword evidence="3 5" id="KW-0442">Lipid degradation</keyword>
<dbReference type="PANTHER" id="PTHR31828:SF25">
    <property type="entry name" value="PHOSPHOLIPASE A1"/>
    <property type="match status" value="1"/>
</dbReference>
<name>A0A9J6AEQ4_SOLCO</name>
<organism evidence="7 8">
    <name type="scientific">Solanum commersonii</name>
    <name type="common">Commerson's wild potato</name>
    <name type="synonym">Commerson's nightshade</name>
    <dbReference type="NCBI Taxonomy" id="4109"/>
    <lineage>
        <taxon>Eukaryota</taxon>
        <taxon>Viridiplantae</taxon>
        <taxon>Streptophyta</taxon>
        <taxon>Embryophyta</taxon>
        <taxon>Tracheophyta</taxon>
        <taxon>Spermatophyta</taxon>
        <taxon>Magnoliopsida</taxon>
        <taxon>eudicotyledons</taxon>
        <taxon>Gunneridae</taxon>
        <taxon>Pentapetalae</taxon>
        <taxon>asterids</taxon>
        <taxon>lamiids</taxon>
        <taxon>Solanales</taxon>
        <taxon>Solanaceae</taxon>
        <taxon>Solanoideae</taxon>
        <taxon>Solaneae</taxon>
        <taxon>Solanum</taxon>
    </lineage>
</organism>
<keyword evidence="4 5" id="KW-0443">Lipid metabolism</keyword>
<dbReference type="CDD" id="cd00519">
    <property type="entry name" value="Lipase_3"/>
    <property type="match status" value="1"/>
</dbReference>
<dbReference type="EC" id="3.1.1.-" evidence="5"/>
<dbReference type="InterPro" id="IPR002921">
    <property type="entry name" value="Fungal_lipase-type"/>
</dbReference>
<sequence length="778" mass="88459">MAEKWEELSGKNNWDGLLNPLDIDLRKYIIQYGELAQATYDTFISERASKYAGAGTYSMENLFTKVGFDPNKYRVTKYFYATSSIPLPDAFITKSLSREAWSKESNFMGYIAVATDEGKVSLGRRDILIAWRGTQQKLEFINDLQFLLVPAPKFLVMEVCFLCFNLWCIMASIMLKISPIYSIFRGEHNCDWTSLATLNAVDITFNGINKTSEGKEFPVTAFPFASPKVGDLQLKAAAFDKIKSLRILKIHNLLDIFPKYPPIGYFNVRQELMIDTTKSPYVRPPGEPFSWHLLEPHLHGVAGTQGLAGFKLEVNRDISLVNKQWDVLKDEYCIPGLWWVEKNKGMVQQEDGSWLLLDHDETDHSKIRKKSNKILHKKGKERSGMAEKWEELSGKNNWEGLLHPLDIDLRKYIIQYGELAQATYDTFITERASKYAGASRYSMENLFTKVGLDPNKYRVTKYFYATASIPLPDAFIVKSFSREAWSKESNFMGYIAVATDDGKASLGRRDIVINWRGTLQKMEWVNDLQFLLVPAPKIFGDGGLLPLFKPLVHHGFYNVYTSASSRSQFNLTSARDQVIEEVKRLVEEYKNEEVSITVTGHSLGASLATLNAVDIAFNGINKTSEGKEFPVTAFPFASPKVGDLQFKAAFDKLKSLRVLKIHNLLDIVPKYPPIGYFDVGKELMIDTARSPYVKPPGDPASWHLLEPYLHGVAGTQGLGLLAGFKLEVNRDISLVNKQWDVLKDEYCIPGFWWVEKNKGMVQQEDGSWLMLDRDEYDF</sequence>
<dbReference type="FunFam" id="3.40.50.1820:FF:000065">
    <property type="entry name" value="Phospholipase A1-II 3"/>
    <property type="match status" value="1"/>
</dbReference>
<dbReference type="InterPro" id="IPR033556">
    <property type="entry name" value="PLA"/>
</dbReference>
<reference evidence="7 8" key="1">
    <citation type="submission" date="2020-09" db="EMBL/GenBank/DDBJ databases">
        <title>De no assembly of potato wild relative species, Solanum commersonii.</title>
        <authorList>
            <person name="Cho K."/>
        </authorList>
    </citation>
    <scope>NUCLEOTIDE SEQUENCE [LARGE SCALE GENOMIC DNA]</scope>
    <source>
        <strain evidence="7">LZ3.2</strain>
        <tissue evidence="7">Leaf</tissue>
    </source>
</reference>
<dbReference type="Gene3D" id="3.40.50.1820">
    <property type="entry name" value="alpha/beta hydrolase"/>
    <property type="match status" value="3"/>
</dbReference>
<evidence type="ECO:0000256" key="5">
    <source>
        <dbReference type="RuleBase" id="RU367093"/>
    </source>
</evidence>
<dbReference type="GO" id="GO:0008970">
    <property type="term" value="F:phospholipase A1 activity"/>
    <property type="evidence" value="ECO:0007669"/>
    <property type="project" value="UniProtKB-UniRule"/>
</dbReference>
<keyword evidence="2 5" id="KW-0378">Hydrolase</keyword>